<reference evidence="2 3" key="1">
    <citation type="submission" date="2016-11" db="EMBL/GenBank/DDBJ databases">
        <authorList>
            <person name="Jaros S."/>
            <person name="Januszkiewicz K."/>
            <person name="Wedrychowicz H."/>
        </authorList>
    </citation>
    <scope>NUCLEOTIDE SEQUENCE [LARGE SCALE GENOMIC DNA]</scope>
    <source>
        <strain evidence="2 3">DSM 14916</strain>
    </source>
</reference>
<keyword evidence="1" id="KW-0812">Transmembrane</keyword>
<dbReference type="Proteomes" id="UP000184387">
    <property type="component" value="Unassembled WGS sequence"/>
</dbReference>
<evidence type="ECO:0000313" key="3">
    <source>
        <dbReference type="Proteomes" id="UP000184387"/>
    </source>
</evidence>
<feature type="transmembrane region" description="Helical" evidence="1">
    <location>
        <begin position="17"/>
        <end position="37"/>
    </location>
</feature>
<keyword evidence="3" id="KW-1185">Reference proteome</keyword>
<keyword evidence="1" id="KW-1133">Transmembrane helix</keyword>
<evidence type="ECO:0000256" key="1">
    <source>
        <dbReference type="SAM" id="Phobius"/>
    </source>
</evidence>
<dbReference type="AlphaFoldDB" id="A0A1M6MS38"/>
<gene>
    <name evidence="2" type="ORF">SAMN02745194_03558</name>
</gene>
<dbReference type="RefSeq" id="WP_175562673.1">
    <property type="nucleotide sequence ID" value="NZ_FQZF01000023.1"/>
</dbReference>
<organism evidence="2 3">
    <name type="scientific">Muricoccus roseus</name>
    <dbReference type="NCBI Taxonomy" id="198092"/>
    <lineage>
        <taxon>Bacteria</taxon>
        <taxon>Pseudomonadati</taxon>
        <taxon>Pseudomonadota</taxon>
        <taxon>Alphaproteobacteria</taxon>
        <taxon>Acetobacterales</taxon>
        <taxon>Roseomonadaceae</taxon>
        <taxon>Muricoccus</taxon>
    </lineage>
</organism>
<protein>
    <submittedName>
        <fullName evidence="2">Uncharacterized protein</fullName>
    </submittedName>
</protein>
<name>A0A1M6MS38_9PROT</name>
<evidence type="ECO:0000313" key="2">
    <source>
        <dbReference type="EMBL" id="SHJ86209.1"/>
    </source>
</evidence>
<proteinExistence type="predicted"/>
<keyword evidence="1" id="KW-0472">Membrane</keyword>
<sequence length="48" mass="5431">MDSLSHWLRGPHATPNLGLTVLTLALVILFVLLEYAIDWPIAFRRNGE</sequence>
<accession>A0A1M6MS38</accession>
<dbReference type="EMBL" id="FQZF01000023">
    <property type="protein sequence ID" value="SHJ86209.1"/>
    <property type="molecule type" value="Genomic_DNA"/>
</dbReference>